<dbReference type="EMBL" id="JACIBS010000009">
    <property type="protein sequence ID" value="MBB3665951.1"/>
    <property type="molecule type" value="Genomic_DNA"/>
</dbReference>
<evidence type="ECO:0000313" key="3">
    <source>
        <dbReference type="EMBL" id="MBB3665951.1"/>
    </source>
</evidence>
<proteinExistence type="predicted"/>
<accession>A0A839XTC2</accession>
<dbReference type="Proteomes" id="UP000564573">
    <property type="component" value="Unassembled WGS sequence"/>
</dbReference>
<evidence type="ECO:0000259" key="1">
    <source>
        <dbReference type="Pfam" id="PF22555"/>
    </source>
</evidence>
<evidence type="ECO:0000259" key="2">
    <source>
        <dbReference type="Pfam" id="PF22559"/>
    </source>
</evidence>
<feature type="domain" description="GNAT-like C-terminal" evidence="2">
    <location>
        <begin position="278"/>
        <end position="438"/>
    </location>
</feature>
<dbReference type="Pfam" id="PF22555">
    <property type="entry name" value="DAM-like-phage1"/>
    <property type="match status" value="1"/>
</dbReference>
<evidence type="ECO:0000313" key="4">
    <source>
        <dbReference type="Proteomes" id="UP000564573"/>
    </source>
</evidence>
<sequence length="443" mass="49247">MFQGTIPAEMRSIVAEHARSWPDGDVYIGCSGNLTIERTLAAQGRFRLHSNDVNAYSCALGWYYSGQPLPFRVADDSRDELDWLDQYLDDGAGTLATLMIGTRFLQFVGKTGRYHQRMVQAHRDQFDRMHADTVAKIEATTLQLASFTAGDVLDYLRDDVPREAPFASFPPFDAGGYEAMFAGITNHFDWPTPVYEEFGEDGRDEMISLITDRPNWILGLLNEAPELEEHRVGYVQVGPRARPFWVYAQPGRHRWVGPRQKVEPVLMPRLGPGEEIGDDLTLHPLSGGQFNSLRSAYLARGIAPGQPLFSCAVSSGGRIIGAFGYLPPKFGLDAYLMSDFSVAPTSYKRLSKLIVMAAISSEAQTLVQRALSKRVTTWSTTAFTNNPTSGKYGRGVPGIKLHSRKPCDDEHYAYQLQYGGPLGQWTLAEALEMWKAKHAQVAA</sequence>
<dbReference type="Pfam" id="PF22559">
    <property type="entry name" value="GNAT-phage-like"/>
    <property type="match status" value="1"/>
</dbReference>
<protein>
    <submittedName>
        <fullName evidence="3">Uncharacterized protein</fullName>
    </submittedName>
</protein>
<organism evidence="3 4">
    <name type="scientific">Prauserella sediminis</name>
    <dbReference type="NCBI Taxonomy" id="577680"/>
    <lineage>
        <taxon>Bacteria</taxon>
        <taxon>Bacillati</taxon>
        <taxon>Actinomycetota</taxon>
        <taxon>Actinomycetes</taxon>
        <taxon>Pseudonocardiales</taxon>
        <taxon>Pseudonocardiaceae</taxon>
        <taxon>Prauserella</taxon>
        <taxon>Prauserella salsuginis group</taxon>
    </lineage>
</organism>
<dbReference type="InterPro" id="IPR054340">
    <property type="entry name" value="GNAT-like_C_phage-like"/>
</dbReference>
<reference evidence="3 4" key="1">
    <citation type="submission" date="2020-08" db="EMBL/GenBank/DDBJ databases">
        <title>Sequencing the genomes of 1000 actinobacteria strains.</title>
        <authorList>
            <person name="Klenk H.-P."/>
        </authorList>
    </citation>
    <scope>NUCLEOTIDE SEQUENCE [LARGE SCALE GENOMIC DNA]</scope>
    <source>
        <strain evidence="3 4">DSM 45267</strain>
    </source>
</reference>
<feature type="domain" description="GNAT-like N-terminal" evidence="1">
    <location>
        <begin position="2"/>
        <end position="270"/>
    </location>
</feature>
<keyword evidence="4" id="KW-1185">Reference proteome</keyword>
<comment type="caution">
    <text evidence="3">The sequence shown here is derived from an EMBL/GenBank/DDBJ whole genome shotgun (WGS) entry which is preliminary data.</text>
</comment>
<name>A0A839XTC2_9PSEU</name>
<dbReference type="AlphaFoldDB" id="A0A839XTC2"/>
<gene>
    <name evidence="3" type="ORF">FB384_004910</name>
</gene>
<dbReference type="RefSeq" id="WP_183787151.1">
    <property type="nucleotide sequence ID" value="NZ_JACIBS010000009.1"/>
</dbReference>
<dbReference type="InterPro" id="IPR054341">
    <property type="entry name" value="GNAT-like_N"/>
</dbReference>